<proteinExistence type="predicted"/>
<dbReference type="EMBL" id="AGNL01050529">
    <property type="protein sequence ID" value="EJK43859.1"/>
    <property type="molecule type" value="Genomic_DNA"/>
</dbReference>
<dbReference type="AlphaFoldDB" id="K0QZR8"/>
<comment type="caution">
    <text evidence="2">The sequence shown here is derived from an EMBL/GenBank/DDBJ whole genome shotgun (WGS) entry which is preliminary data.</text>
</comment>
<keyword evidence="3" id="KW-1185">Reference proteome</keyword>
<name>K0QZR8_THAOC</name>
<evidence type="ECO:0000313" key="2">
    <source>
        <dbReference type="EMBL" id="EJK43859.1"/>
    </source>
</evidence>
<feature type="region of interest" description="Disordered" evidence="1">
    <location>
        <begin position="1"/>
        <end position="102"/>
    </location>
</feature>
<evidence type="ECO:0000256" key="1">
    <source>
        <dbReference type="SAM" id="MobiDB-lite"/>
    </source>
</evidence>
<gene>
    <name evidence="2" type="ORF">THAOC_37654</name>
</gene>
<reference evidence="2 3" key="1">
    <citation type="journal article" date="2012" name="Genome Biol.">
        <title>Genome and low-iron response of an oceanic diatom adapted to chronic iron limitation.</title>
        <authorList>
            <person name="Lommer M."/>
            <person name="Specht M."/>
            <person name="Roy A.S."/>
            <person name="Kraemer L."/>
            <person name="Andreson R."/>
            <person name="Gutowska M.A."/>
            <person name="Wolf J."/>
            <person name="Bergner S.V."/>
            <person name="Schilhabel M.B."/>
            <person name="Klostermeier U.C."/>
            <person name="Beiko R.G."/>
            <person name="Rosenstiel P."/>
            <person name="Hippler M."/>
            <person name="Laroche J."/>
        </authorList>
    </citation>
    <scope>NUCLEOTIDE SEQUENCE [LARGE SCALE GENOMIC DNA]</scope>
    <source>
        <strain evidence="2 3">CCMP1005</strain>
    </source>
</reference>
<sequence>MGNARSYLGVAGANDVPPRAPCGAVDGPAVAAGETPEPASSLDEEPAKQPDASGGETAGQSRSLGAAAALAAAELSGSGSDVKVSRVQNSASKQPADEGPFDEAQQVEQMAKHIHEIKLCQWVCHLGMQSDGTFLSFDEAWSRAEEMFNQSRNKSELERNVLLSGVLPEDDARDFYTRIREGVLLTTIGVQIMKNDSRKGRSDELAHRRKKLAKNRARSPNHKKDLSLTRSVVELTSRSLVYCFFTEALDRRPHFSTLTSGWGELKAEFEAAGVQVVSPNCVDGHIAAIREGVFFYDATSGFVNEFHNDVILSPLLEEVMNHNMKIVNDNSRSDAGEQVHLQFGFSRPGFKHAELSKKSQRAIRHVGYALERKAREHYDGSFGNQERAKYVSKRMSDLLGLDEHRPWVWEFIDVSVTWSGCTKRHCNYNNDYRPGYDIAAIHSYPGSWDGRMWRVNLIFTMLSLKDNIQKDIHRDGIGEFDDLAARGDRNPVAKKAKKAVKKSFSADDYEFSGDSDRELPNAPSVRKQSGDDHADSETPGND</sequence>
<evidence type="ECO:0000313" key="3">
    <source>
        <dbReference type="Proteomes" id="UP000266841"/>
    </source>
</evidence>
<protein>
    <submittedName>
        <fullName evidence="2">Uncharacterized protein</fullName>
    </submittedName>
</protein>
<feature type="region of interest" description="Disordered" evidence="1">
    <location>
        <begin position="504"/>
        <end position="542"/>
    </location>
</feature>
<dbReference type="Proteomes" id="UP000266841">
    <property type="component" value="Unassembled WGS sequence"/>
</dbReference>
<feature type="compositionally biased region" description="Basic residues" evidence="1">
    <location>
        <begin position="207"/>
        <end position="221"/>
    </location>
</feature>
<organism evidence="2 3">
    <name type="scientific">Thalassiosira oceanica</name>
    <name type="common">Marine diatom</name>
    <dbReference type="NCBI Taxonomy" id="159749"/>
    <lineage>
        <taxon>Eukaryota</taxon>
        <taxon>Sar</taxon>
        <taxon>Stramenopiles</taxon>
        <taxon>Ochrophyta</taxon>
        <taxon>Bacillariophyta</taxon>
        <taxon>Coscinodiscophyceae</taxon>
        <taxon>Thalassiosirophycidae</taxon>
        <taxon>Thalassiosirales</taxon>
        <taxon>Thalassiosiraceae</taxon>
        <taxon>Thalassiosira</taxon>
    </lineage>
</organism>
<accession>K0QZR8</accession>
<feature type="non-terminal residue" evidence="2">
    <location>
        <position position="542"/>
    </location>
</feature>
<feature type="region of interest" description="Disordered" evidence="1">
    <location>
        <begin position="199"/>
        <end position="224"/>
    </location>
</feature>
<feature type="compositionally biased region" description="Low complexity" evidence="1">
    <location>
        <begin position="58"/>
        <end position="80"/>
    </location>
</feature>